<name>A0A182QM65_9DIPT</name>
<keyword evidence="2" id="KW-1185">Reference proteome</keyword>
<evidence type="ECO:0000313" key="1">
    <source>
        <dbReference type="EnsemblMetazoa" id="AFAF012974-PA"/>
    </source>
</evidence>
<dbReference type="EMBL" id="AXCN02000536">
    <property type="status" value="NOT_ANNOTATED_CDS"/>
    <property type="molecule type" value="Genomic_DNA"/>
</dbReference>
<dbReference type="VEuPathDB" id="VectorBase:AFAF012974"/>
<dbReference type="EMBL" id="AXCN02000537">
    <property type="status" value="NOT_ANNOTATED_CDS"/>
    <property type="molecule type" value="Genomic_DNA"/>
</dbReference>
<protein>
    <submittedName>
        <fullName evidence="1">Uncharacterized protein</fullName>
    </submittedName>
</protein>
<accession>A0A182QM65</accession>
<evidence type="ECO:0000313" key="2">
    <source>
        <dbReference type="Proteomes" id="UP000075886"/>
    </source>
</evidence>
<sequence length="804" mass="90836">MKNATKLRLLPGGQLIVLGFGEPERLRIVELVQVQLELGGIDAFRQRTFQQHGQRLLPVTGRQVVRLGVNLVDTLVPVHIGNGRRDGFTIPIRHPISLLRSTTPLLLRPPVGNGRLHGDTSLHLPAILARPVAVEAAVRGFTAASTATIAARLVTGRPPALPQPQHVPVVDQEDGRLPGGIEILLPEGVRRRTILRAQRTRQFRRLEVPVVDARQVEDARREVVRLLRTEQTVVMVTVLATDRIEELARLVPLLHHTGRQIRKRFVEQLRTLLLEHDAHHVRCHFLRVRQRLTTLPEQHATSHAVHEQHRCPRAQLAHAASVHLRADRFLRVVARDHVHPPAVLRRAFAPVHEHHLEEAHERGRLLALGNAHLRTLFPVQLDRQQRRRTFLVRRRMLAVPAEVRASVAPDDGAAVRHFPAQFAHRHADLIHPAHGVAFVGVEVPAGWTVDLFVLVLVDLPLRDGRRAYVVVPHRVLIVVEIAPPEVRVLQHQVRFLVGFVRAVQPIAVQRLYLGMRRSGVSGGTGQAAIVPELHRHIRPVEELLVEQYRLHVLGDARQQTPVGSVVAHLRETTRIPLPVTRQFSEVERIQLALLVAVRSTVHFLRQPQCRSLPIRRSVLAAPHVHLRAEIEHQHLVRFEHRNLRDRTPVLLDRDERIVLVLVHRVRLDQARLEQLILVGVSRVAHLRALVFLTAPEQCPKVARLPATARATIVQQRDGRCSTSQVLVAHDLVADLLAARPLDHVRVLAEKGEQPVGGNEDEAVAPVDRPGHRLDQARLRVPTALHLQQHQRFVRDKRLIQRQRA</sequence>
<reference evidence="2" key="1">
    <citation type="submission" date="2014-01" db="EMBL/GenBank/DDBJ databases">
        <title>The Genome Sequence of Anopheles farauti FAR1 (V2).</title>
        <authorList>
            <consortium name="The Broad Institute Genomics Platform"/>
            <person name="Neafsey D.E."/>
            <person name="Besansky N."/>
            <person name="Howell P."/>
            <person name="Walton C."/>
            <person name="Young S.K."/>
            <person name="Zeng Q."/>
            <person name="Gargeya S."/>
            <person name="Fitzgerald M."/>
            <person name="Haas B."/>
            <person name="Abouelleil A."/>
            <person name="Allen A.W."/>
            <person name="Alvarado L."/>
            <person name="Arachchi H.M."/>
            <person name="Berlin A.M."/>
            <person name="Chapman S.B."/>
            <person name="Gainer-Dewar J."/>
            <person name="Goldberg J."/>
            <person name="Griggs A."/>
            <person name="Gujja S."/>
            <person name="Hansen M."/>
            <person name="Howarth C."/>
            <person name="Imamovic A."/>
            <person name="Ireland A."/>
            <person name="Larimer J."/>
            <person name="McCowan C."/>
            <person name="Murphy C."/>
            <person name="Pearson M."/>
            <person name="Poon T.W."/>
            <person name="Priest M."/>
            <person name="Roberts A."/>
            <person name="Saif S."/>
            <person name="Shea T."/>
            <person name="Sisk P."/>
            <person name="Sykes S."/>
            <person name="Wortman J."/>
            <person name="Nusbaum C."/>
            <person name="Birren B."/>
        </authorList>
    </citation>
    <scope>NUCLEOTIDE SEQUENCE [LARGE SCALE GENOMIC DNA]</scope>
    <source>
        <strain evidence="2">FAR1</strain>
    </source>
</reference>
<dbReference type="EnsemblMetazoa" id="AFAF012974-RA">
    <property type="protein sequence ID" value="AFAF012974-PA"/>
    <property type="gene ID" value="AFAF012974"/>
</dbReference>
<dbReference type="AlphaFoldDB" id="A0A182QM65"/>
<dbReference type="Proteomes" id="UP000075886">
    <property type="component" value="Unassembled WGS sequence"/>
</dbReference>
<organism evidence="1 2">
    <name type="scientific">Anopheles farauti</name>
    <dbReference type="NCBI Taxonomy" id="69004"/>
    <lineage>
        <taxon>Eukaryota</taxon>
        <taxon>Metazoa</taxon>
        <taxon>Ecdysozoa</taxon>
        <taxon>Arthropoda</taxon>
        <taxon>Hexapoda</taxon>
        <taxon>Insecta</taxon>
        <taxon>Pterygota</taxon>
        <taxon>Neoptera</taxon>
        <taxon>Endopterygota</taxon>
        <taxon>Diptera</taxon>
        <taxon>Nematocera</taxon>
        <taxon>Culicoidea</taxon>
        <taxon>Culicidae</taxon>
        <taxon>Anophelinae</taxon>
        <taxon>Anopheles</taxon>
    </lineage>
</organism>
<reference evidence="1" key="2">
    <citation type="submission" date="2020-05" db="UniProtKB">
        <authorList>
            <consortium name="EnsemblMetazoa"/>
        </authorList>
    </citation>
    <scope>IDENTIFICATION</scope>
    <source>
        <strain evidence="1">FAR1</strain>
    </source>
</reference>
<proteinExistence type="predicted"/>